<organism evidence="1 2">
    <name type="scientific">Pedobacter caeni</name>
    <dbReference type="NCBI Taxonomy" id="288992"/>
    <lineage>
        <taxon>Bacteria</taxon>
        <taxon>Pseudomonadati</taxon>
        <taxon>Bacteroidota</taxon>
        <taxon>Sphingobacteriia</taxon>
        <taxon>Sphingobacteriales</taxon>
        <taxon>Sphingobacteriaceae</taxon>
        <taxon>Pedobacter</taxon>
    </lineage>
</organism>
<evidence type="ECO:0000313" key="1">
    <source>
        <dbReference type="EMBL" id="SHG03381.1"/>
    </source>
</evidence>
<dbReference type="STRING" id="288992.SAMN04488522_104229"/>
<proteinExistence type="predicted"/>
<gene>
    <name evidence="1" type="ORF">SAMN04488522_104229</name>
</gene>
<dbReference type="AlphaFoldDB" id="A0A1M5GIM6"/>
<evidence type="ECO:0000313" key="2">
    <source>
        <dbReference type="Proteomes" id="UP000184287"/>
    </source>
</evidence>
<dbReference type="Proteomes" id="UP000184287">
    <property type="component" value="Unassembled WGS sequence"/>
</dbReference>
<dbReference type="EMBL" id="FQUQ01000004">
    <property type="protein sequence ID" value="SHG03381.1"/>
    <property type="molecule type" value="Genomic_DNA"/>
</dbReference>
<dbReference type="OrthoDB" id="767859at2"/>
<dbReference type="RefSeq" id="WP_073232954.1">
    <property type="nucleotide sequence ID" value="NZ_FQUQ01000004.1"/>
</dbReference>
<sequence length="100" mass="11588">MKTDKMTLTYILKHQQNKNLEEISSILARNHFWDIFPPQGVEVLNWQVLIGLGHLVTLCFHPAQLRAVNLAIERGAWGAFDTEAYATYDYLNVWKDKIKS</sequence>
<reference evidence="2" key="1">
    <citation type="submission" date="2016-11" db="EMBL/GenBank/DDBJ databases">
        <authorList>
            <person name="Varghese N."/>
            <person name="Submissions S."/>
        </authorList>
    </citation>
    <scope>NUCLEOTIDE SEQUENCE [LARGE SCALE GENOMIC DNA]</scope>
    <source>
        <strain evidence="2">DSM 16990</strain>
    </source>
</reference>
<name>A0A1M5GIM6_9SPHI</name>
<protein>
    <submittedName>
        <fullName evidence="1">Uncharacterized protein</fullName>
    </submittedName>
</protein>
<keyword evidence="2" id="KW-1185">Reference proteome</keyword>
<accession>A0A1M5GIM6</accession>